<reference evidence="1 2" key="1">
    <citation type="submission" date="2019-04" db="EMBL/GenBank/DDBJ databases">
        <authorList>
            <person name="Feng G."/>
            <person name="Zhu H."/>
        </authorList>
    </citation>
    <scope>NUCLEOTIDE SEQUENCE [LARGE SCALE GENOMIC DNA]</scope>
    <source>
        <strain evidence="1 2">6HR-1</strain>
    </source>
</reference>
<keyword evidence="2" id="KW-1185">Reference proteome</keyword>
<gene>
    <name evidence="1" type="ORF">EU555_19025</name>
</gene>
<dbReference type="EMBL" id="SRLB01000013">
    <property type="protein sequence ID" value="TGD97722.1"/>
    <property type="molecule type" value="Genomic_DNA"/>
</dbReference>
<organism evidence="1 2">
    <name type="scientific">Methylobacterium nonmethylotrophicum</name>
    <dbReference type="NCBI Taxonomy" id="1141884"/>
    <lineage>
        <taxon>Bacteria</taxon>
        <taxon>Pseudomonadati</taxon>
        <taxon>Pseudomonadota</taxon>
        <taxon>Alphaproteobacteria</taxon>
        <taxon>Hyphomicrobiales</taxon>
        <taxon>Methylobacteriaceae</taxon>
        <taxon>Methylobacterium</taxon>
    </lineage>
</organism>
<name>A0A4Z0NP73_9HYPH</name>
<protein>
    <recommendedName>
        <fullName evidence="3">HEPN domain-containing protein</fullName>
    </recommendedName>
</protein>
<dbReference type="RefSeq" id="WP_135416793.1">
    <property type="nucleotide sequence ID" value="NZ_SRLB01000013.1"/>
</dbReference>
<comment type="caution">
    <text evidence="1">The sequence shown here is derived from an EMBL/GenBank/DDBJ whole genome shotgun (WGS) entry which is preliminary data.</text>
</comment>
<sequence length="202" mass="24055">MQHGCKTVGTAEGDVEGDFKGRMQFNERALFSKYELIEKNEPLGRFPYKLLQRGKEYLAAFERLTSGDKINEPYANYYIFAHSLELILKSYLVACGITKQELKDKKFVHNIEKIYNKCLEKSTEHVDKLQQLPERFHDMNCVDELRYPRHFILKLPLRSEFIAITRNAIEKIKAKVFYLYLYYTLNTAWEARKNDARFHYKY</sequence>
<dbReference type="Proteomes" id="UP000297535">
    <property type="component" value="Unassembled WGS sequence"/>
</dbReference>
<dbReference type="AlphaFoldDB" id="A0A4Z0NP73"/>
<dbReference type="OrthoDB" id="8079916at2"/>
<accession>A0A4Z0NP73</accession>
<evidence type="ECO:0000313" key="1">
    <source>
        <dbReference type="EMBL" id="TGD97722.1"/>
    </source>
</evidence>
<evidence type="ECO:0000313" key="2">
    <source>
        <dbReference type="Proteomes" id="UP000297535"/>
    </source>
</evidence>
<proteinExistence type="predicted"/>
<evidence type="ECO:0008006" key="3">
    <source>
        <dbReference type="Google" id="ProtNLM"/>
    </source>
</evidence>